<dbReference type="Gramene" id="KVH88287">
    <property type="protein sequence ID" value="KVH88287"/>
    <property type="gene ID" value="Ccrd_024249"/>
</dbReference>
<comment type="caution">
    <text evidence="2">The sequence shown here is derived from an EMBL/GenBank/DDBJ whole genome shotgun (WGS) entry which is preliminary data.</text>
</comment>
<evidence type="ECO:0000313" key="2">
    <source>
        <dbReference type="EMBL" id="KVH88287.1"/>
    </source>
</evidence>
<name>A0A118JSL1_CYNCS</name>
<feature type="compositionally biased region" description="Basic residues" evidence="1">
    <location>
        <begin position="8"/>
        <end position="28"/>
    </location>
</feature>
<reference evidence="2 3" key="1">
    <citation type="journal article" date="2016" name="Sci. Rep.">
        <title>The genome sequence of the outbreeding globe artichoke constructed de novo incorporating a phase-aware low-pass sequencing strategy of F1 progeny.</title>
        <authorList>
            <person name="Scaglione D."/>
            <person name="Reyes-Chin-Wo S."/>
            <person name="Acquadro A."/>
            <person name="Froenicke L."/>
            <person name="Portis E."/>
            <person name="Beitel C."/>
            <person name="Tirone M."/>
            <person name="Mauro R."/>
            <person name="Lo Monaco A."/>
            <person name="Mauromicale G."/>
            <person name="Faccioli P."/>
            <person name="Cattivelli L."/>
            <person name="Rieseberg L."/>
            <person name="Michelmore R."/>
            <person name="Lanteri S."/>
        </authorList>
    </citation>
    <scope>NUCLEOTIDE SEQUENCE [LARGE SCALE GENOMIC DNA]</scope>
    <source>
        <strain evidence="2">2C</strain>
    </source>
</reference>
<sequence>MDHTIHLPIRHPPRLPIRHPARLRPTKE</sequence>
<dbReference type="AlphaFoldDB" id="A0A118JSL1"/>
<feature type="region of interest" description="Disordered" evidence="1">
    <location>
        <begin position="1"/>
        <end position="28"/>
    </location>
</feature>
<protein>
    <submittedName>
        <fullName evidence="2">Uncharacterized protein</fullName>
    </submittedName>
</protein>
<accession>A0A118JSL1</accession>
<evidence type="ECO:0000313" key="3">
    <source>
        <dbReference type="Proteomes" id="UP000243975"/>
    </source>
</evidence>
<dbReference type="Proteomes" id="UP000243975">
    <property type="component" value="Unassembled WGS sequence"/>
</dbReference>
<proteinExistence type="predicted"/>
<dbReference type="EMBL" id="LEKV01005467">
    <property type="protein sequence ID" value="KVH88287.1"/>
    <property type="molecule type" value="Genomic_DNA"/>
</dbReference>
<keyword evidence="3" id="KW-1185">Reference proteome</keyword>
<gene>
    <name evidence="2" type="ORF">Ccrd_024249</name>
</gene>
<organism evidence="2 3">
    <name type="scientific">Cynara cardunculus var. scolymus</name>
    <name type="common">Globe artichoke</name>
    <name type="synonym">Cynara scolymus</name>
    <dbReference type="NCBI Taxonomy" id="59895"/>
    <lineage>
        <taxon>Eukaryota</taxon>
        <taxon>Viridiplantae</taxon>
        <taxon>Streptophyta</taxon>
        <taxon>Embryophyta</taxon>
        <taxon>Tracheophyta</taxon>
        <taxon>Spermatophyta</taxon>
        <taxon>Magnoliopsida</taxon>
        <taxon>eudicotyledons</taxon>
        <taxon>Gunneridae</taxon>
        <taxon>Pentapetalae</taxon>
        <taxon>asterids</taxon>
        <taxon>campanulids</taxon>
        <taxon>Asterales</taxon>
        <taxon>Asteraceae</taxon>
        <taxon>Carduoideae</taxon>
        <taxon>Cardueae</taxon>
        <taxon>Carduinae</taxon>
        <taxon>Cynara</taxon>
    </lineage>
</organism>
<evidence type="ECO:0000256" key="1">
    <source>
        <dbReference type="SAM" id="MobiDB-lite"/>
    </source>
</evidence>